<gene>
    <name evidence="2" type="ORF">EDB92DRAFT_1852256</name>
</gene>
<proteinExistence type="predicted"/>
<organism evidence="2 3">
    <name type="scientific">Lactarius akahatsu</name>
    <dbReference type="NCBI Taxonomy" id="416441"/>
    <lineage>
        <taxon>Eukaryota</taxon>
        <taxon>Fungi</taxon>
        <taxon>Dikarya</taxon>
        <taxon>Basidiomycota</taxon>
        <taxon>Agaricomycotina</taxon>
        <taxon>Agaricomycetes</taxon>
        <taxon>Russulales</taxon>
        <taxon>Russulaceae</taxon>
        <taxon>Lactarius</taxon>
    </lineage>
</organism>
<accession>A0AAD4LKH6</accession>
<dbReference type="Proteomes" id="UP001201163">
    <property type="component" value="Unassembled WGS sequence"/>
</dbReference>
<protein>
    <submittedName>
        <fullName evidence="2">Uncharacterized protein</fullName>
    </submittedName>
</protein>
<evidence type="ECO:0000313" key="3">
    <source>
        <dbReference type="Proteomes" id="UP001201163"/>
    </source>
</evidence>
<keyword evidence="3" id="KW-1185">Reference proteome</keyword>
<feature type="region of interest" description="Disordered" evidence="1">
    <location>
        <begin position="1"/>
        <end position="28"/>
    </location>
</feature>
<evidence type="ECO:0000256" key="1">
    <source>
        <dbReference type="SAM" id="MobiDB-lite"/>
    </source>
</evidence>
<dbReference type="AlphaFoldDB" id="A0AAD4LKH6"/>
<comment type="caution">
    <text evidence="2">The sequence shown here is derived from an EMBL/GenBank/DDBJ whole genome shotgun (WGS) entry which is preliminary data.</text>
</comment>
<feature type="compositionally biased region" description="Basic and acidic residues" evidence="1">
    <location>
        <begin position="8"/>
        <end position="28"/>
    </location>
</feature>
<evidence type="ECO:0000313" key="2">
    <source>
        <dbReference type="EMBL" id="KAH8994017.1"/>
    </source>
</evidence>
<name>A0AAD4LKH6_9AGAM</name>
<dbReference type="EMBL" id="JAKELL010000016">
    <property type="protein sequence ID" value="KAH8994017.1"/>
    <property type="molecule type" value="Genomic_DNA"/>
</dbReference>
<sequence length="168" mass="19423">MQGQPSWTEEREQETRYDTQQIDQRDPEIAEDPEVSIIKCRLCPTEWFKTWACFYRHCRDCEEHPADVKYCERCGIYFGRQDSMKRHNNSATKACCETTPEEAAWRKYKAKQLLAAFQARVQYCLRTGEELGPKFAAIARAELPSRSKKAFSSRKNKLAGNSSQVAGL</sequence>
<reference evidence="2" key="1">
    <citation type="submission" date="2022-01" db="EMBL/GenBank/DDBJ databases">
        <title>Comparative genomics reveals a dynamic genome evolution in the ectomycorrhizal milk-cap (Lactarius) mushrooms.</title>
        <authorList>
            <consortium name="DOE Joint Genome Institute"/>
            <person name="Lebreton A."/>
            <person name="Tang N."/>
            <person name="Kuo A."/>
            <person name="LaButti K."/>
            <person name="Drula E."/>
            <person name="Barry K."/>
            <person name="Clum A."/>
            <person name="Lipzen A."/>
            <person name="Mousain D."/>
            <person name="Ng V."/>
            <person name="Wang R."/>
            <person name="Wang X."/>
            <person name="Dai Y."/>
            <person name="Henrissat B."/>
            <person name="Grigoriev I.V."/>
            <person name="Guerin-Laguette A."/>
            <person name="Yu F."/>
            <person name="Martin F.M."/>
        </authorList>
    </citation>
    <scope>NUCLEOTIDE SEQUENCE</scope>
    <source>
        <strain evidence="2">QP</strain>
    </source>
</reference>